<evidence type="ECO:0000256" key="7">
    <source>
        <dbReference type="ARBA" id="ARBA00022691"/>
    </source>
</evidence>
<dbReference type="EMBL" id="JAFCIX010000365">
    <property type="protein sequence ID" value="KAH6592889.1"/>
    <property type="molecule type" value="Genomic_DNA"/>
</dbReference>
<organism evidence="13 14">
    <name type="scientific">Batrachochytrium salamandrivorans</name>
    <dbReference type="NCBI Taxonomy" id="1357716"/>
    <lineage>
        <taxon>Eukaryota</taxon>
        <taxon>Fungi</taxon>
        <taxon>Fungi incertae sedis</taxon>
        <taxon>Chytridiomycota</taxon>
        <taxon>Chytridiomycota incertae sedis</taxon>
        <taxon>Chytridiomycetes</taxon>
        <taxon>Rhizophydiales</taxon>
        <taxon>Rhizophydiales incertae sedis</taxon>
        <taxon>Batrachochytrium</taxon>
    </lineage>
</organism>
<dbReference type="Gene3D" id="3.40.50.150">
    <property type="entry name" value="Vaccinia Virus protein VP39"/>
    <property type="match status" value="1"/>
</dbReference>
<protein>
    <recommendedName>
        <fullName evidence="3">protein-histidine N-methyltransferase</fullName>
        <ecNumber evidence="3">2.1.1.85</ecNumber>
    </recommendedName>
</protein>
<keyword evidence="8" id="KW-0539">Nucleus</keyword>
<dbReference type="SUPFAM" id="SSF53335">
    <property type="entry name" value="S-adenosyl-L-methionine-dependent methyltransferases"/>
    <property type="match status" value="1"/>
</dbReference>
<name>A0ABQ8F631_9FUNG</name>
<accession>A0ABQ8F631</accession>
<comment type="similarity">
    <text evidence="9">Belongs to the methyltransferase superfamily. METTL18 family.</text>
</comment>
<dbReference type="EMBL" id="JAFCIX010000369">
    <property type="protein sequence ID" value="KAH6592842.1"/>
    <property type="molecule type" value="Genomic_DNA"/>
</dbReference>
<sequence>MGFQFDFGGDGSDEHDSFDINENTEKDAGSLGNLRQGFPAKQVLVELYSQPEDVFGEIIQCSPSTTMFRRSVSDVKFQIASTESLIGEASNELVQSIEQQSDLITGVYEGGLKTWECSIDLVEYLEQTYGQQRMSNLRILELGCGSALPGIYCLRLGAHVDFQDYNEPVIHMITIPNILLNTSSQPTPDLISPEGTFETELVYDPATTPSLFFSGDWGNMLELMQNANLLHQYDIVLTSESIYEAKCQKDLFSLIKGVVRPGGIALVAAKSVYFGCSGSLNDFCQLAEASESCKVDTVAVNATTVRREITRFTFREE</sequence>
<evidence type="ECO:0000256" key="3">
    <source>
        <dbReference type="ARBA" id="ARBA00012533"/>
    </source>
</evidence>
<dbReference type="PANTHER" id="PTHR14614">
    <property type="entry name" value="HEPATOCELLULAR CARCINOMA-ASSOCIATED ANTIGEN"/>
    <property type="match status" value="1"/>
</dbReference>
<evidence type="ECO:0000256" key="1">
    <source>
        <dbReference type="ARBA" id="ARBA00004123"/>
    </source>
</evidence>
<dbReference type="InterPro" id="IPR029063">
    <property type="entry name" value="SAM-dependent_MTases_sf"/>
</dbReference>
<keyword evidence="6" id="KW-0808">Transferase</keyword>
<evidence type="ECO:0000256" key="9">
    <source>
        <dbReference type="ARBA" id="ARBA00038126"/>
    </source>
</evidence>
<dbReference type="Proteomes" id="UP001648503">
    <property type="component" value="Unassembled WGS sequence"/>
</dbReference>
<feature type="compositionally biased region" description="Basic and acidic residues" evidence="10">
    <location>
        <begin position="12"/>
        <end position="28"/>
    </location>
</feature>
<keyword evidence="14" id="KW-1185">Reference proteome</keyword>
<dbReference type="EMBL" id="JAFCIX010000368">
    <property type="protein sequence ID" value="KAH6592849.1"/>
    <property type="molecule type" value="Genomic_DNA"/>
</dbReference>
<evidence type="ECO:0000256" key="5">
    <source>
        <dbReference type="ARBA" id="ARBA00022603"/>
    </source>
</evidence>
<evidence type="ECO:0000313" key="12">
    <source>
        <dbReference type="EMBL" id="KAH6592849.1"/>
    </source>
</evidence>
<dbReference type="EC" id="2.1.1.85" evidence="3"/>
<reference evidence="13 14" key="1">
    <citation type="submission" date="2021-02" db="EMBL/GenBank/DDBJ databases">
        <title>Variation within the Batrachochytrium salamandrivorans European outbreak.</title>
        <authorList>
            <person name="Kelly M."/>
            <person name="Pasmans F."/>
            <person name="Shea T.P."/>
            <person name="Munoz J.F."/>
            <person name="Carranza S."/>
            <person name="Cuomo C.A."/>
            <person name="Martel A."/>
        </authorList>
    </citation>
    <scope>NUCLEOTIDE SEQUENCE [LARGE SCALE GENOMIC DNA]</scope>
    <source>
        <strain evidence="13 14">AMFP18/2</strain>
    </source>
</reference>
<evidence type="ECO:0000256" key="10">
    <source>
        <dbReference type="SAM" id="MobiDB-lite"/>
    </source>
</evidence>
<dbReference type="PANTHER" id="PTHR14614:SF39">
    <property type="entry name" value="HISTIDINE PROTEIN METHYLTRANSFERASE 1 HOMOLOG"/>
    <property type="match status" value="1"/>
</dbReference>
<keyword evidence="5" id="KW-0489">Methyltransferase</keyword>
<gene>
    <name evidence="13" type="ORF">BASA50_007727</name>
    <name evidence="12" type="ORF">BASA50_007791</name>
    <name evidence="11" type="ORF">BASA50_007798</name>
</gene>
<comment type="caution">
    <text evidence="13">The sequence shown here is derived from an EMBL/GenBank/DDBJ whole genome shotgun (WGS) entry which is preliminary data.</text>
</comment>
<evidence type="ECO:0000256" key="2">
    <source>
        <dbReference type="ARBA" id="ARBA00004496"/>
    </source>
</evidence>
<feature type="region of interest" description="Disordered" evidence="10">
    <location>
        <begin position="1"/>
        <end position="33"/>
    </location>
</feature>
<dbReference type="Pfam" id="PF10294">
    <property type="entry name" value="Methyltransf_16"/>
    <property type="match status" value="1"/>
</dbReference>
<evidence type="ECO:0000313" key="13">
    <source>
        <dbReference type="EMBL" id="KAH6592889.1"/>
    </source>
</evidence>
<proteinExistence type="inferred from homology"/>
<evidence type="ECO:0000256" key="6">
    <source>
        <dbReference type="ARBA" id="ARBA00022679"/>
    </source>
</evidence>
<evidence type="ECO:0000313" key="11">
    <source>
        <dbReference type="EMBL" id="KAH6592842.1"/>
    </source>
</evidence>
<evidence type="ECO:0000313" key="14">
    <source>
        <dbReference type="Proteomes" id="UP001648503"/>
    </source>
</evidence>
<comment type="subcellular location">
    <subcellularLocation>
        <location evidence="2">Cytoplasm</location>
    </subcellularLocation>
    <subcellularLocation>
        <location evidence="1">Nucleus</location>
    </subcellularLocation>
</comment>
<dbReference type="InterPro" id="IPR019410">
    <property type="entry name" value="Methyltransf_16"/>
</dbReference>
<evidence type="ECO:0000256" key="8">
    <source>
        <dbReference type="ARBA" id="ARBA00023242"/>
    </source>
</evidence>
<evidence type="ECO:0000256" key="4">
    <source>
        <dbReference type="ARBA" id="ARBA00022490"/>
    </source>
</evidence>
<keyword evidence="4" id="KW-0963">Cytoplasm</keyword>
<keyword evidence="7" id="KW-0949">S-adenosyl-L-methionine</keyword>